<proteinExistence type="predicted"/>
<keyword evidence="2" id="KW-1185">Reference proteome</keyword>
<dbReference type="SMART" id="SM00567">
    <property type="entry name" value="EZ_HEAT"/>
    <property type="match status" value="2"/>
</dbReference>
<dbReference type="InterPro" id="IPR016024">
    <property type="entry name" value="ARM-type_fold"/>
</dbReference>
<dbReference type="Pfam" id="PF03130">
    <property type="entry name" value="HEAT_PBS"/>
    <property type="match status" value="1"/>
</dbReference>
<dbReference type="InterPro" id="IPR011989">
    <property type="entry name" value="ARM-like"/>
</dbReference>
<dbReference type="AlphaFoldDB" id="A0A5D3WIV2"/>
<evidence type="ECO:0000313" key="2">
    <source>
        <dbReference type="Proteomes" id="UP000324159"/>
    </source>
</evidence>
<name>A0A5D3WIV2_9BACT</name>
<dbReference type="Gene3D" id="1.25.10.10">
    <property type="entry name" value="Leucine-rich Repeat Variant"/>
    <property type="match status" value="1"/>
</dbReference>
<organism evidence="1 2">
    <name type="scientific">Geothermobacter ehrlichii</name>
    <dbReference type="NCBI Taxonomy" id="213224"/>
    <lineage>
        <taxon>Bacteria</taxon>
        <taxon>Pseudomonadati</taxon>
        <taxon>Thermodesulfobacteriota</taxon>
        <taxon>Desulfuromonadia</taxon>
        <taxon>Desulfuromonadales</taxon>
        <taxon>Geothermobacteraceae</taxon>
        <taxon>Geothermobacter</taxon>
    </lineage>
</organism>
<dbReference type="Proteomes" id="UP000324159">
    <property type="component" value="Unassembled WGS sequence"/>
</dbReference>
<dbReference type="InterPro" id="IPR004155">
    <property type="entry name" value="PBS_lyase_HEAT"/>
</dbReference>
<dbReference type="OrthoDB" id="9766168at2"/>
<dbReference type="RefSeq" id="WP_148896171.1">
    <property type="nucleotide sequence ID" value="NZ_VNIB01000008.1"/>
</dbReference>
<accession>A0A5D3WIV2</accession>
<dbReference type="EMBL" id="VNIB01000008">
    <property type="protein sequence ID" value="TYO98095.1"/>
    <property type="molecule type" value="Genomic_DNA"/>
</dbReference>
<protein>
    <submittedName>
        <fullName evidence="1">HEAT repeat protein</fullName>
    </submittedName>
</protein>
<reference evidence="1 2" key="1">
    <citation type="submission" date="2019-07" db="EMBL/GenBank/DDBJ databases">
        <title>Genomic Encyclopedia of Type Strains, Phase IV (KMG-IV): sequencing the most valuable type-strain genomes for metagenomic binning, comparative biology and taxonomic classification.</title>
        <authorList>
            <person name="Goeker M."/>
        </authorList>
    </citation>
    <scope>NUCLEOTIDE SEQUENCE [LARGE SCALE GENOMIC DNA]</scope>
    <source>
        <strain evidence="1 2">SS015</strain>
    </source>
</reference>
<sequence>MDETATHSVDFDTRVLTRFIYAFNISRQHTLSYPDDHPLVRKSALAMVDLLANLLEFRPRLTLGIARDSILVHGSVLDEKNPVFRKLASELFDLGIAAITFETGLTSDELLRFQRLAVSRPEELADRGGLAAACRDLDLRHIDISGIDYSAFSICEEAEIGAADAELEEERAGSLWDLFVGGLVEGTLDPQGEKTAARVVDPKLVAKYLNRRRDGGRAEETLASYEETITSFLRELDREGRCQSYRTESMEKLGNFVSSLSPDLRRQFLASTFNTLAAREDIAEDVIAHLSNDALFQALEDVNQQRLTIPPTIMNLLGKLSQHAEQPPPETGEQILSSAELGRHLRSLFREDDPDRYVPGTYQHLLHSIVSLEEIPPLETRESVEIREQLANEQVETKVCSILLDLLRQESEHEGRDRLLTELIELIYYFVELGQFDVLLDLHQRLTRATRDGLSEEVVRVLGERELLDHILEVLSVWDKERFAGIEELIRQIGPPFIEPMLDRLAVEKRRALRRFLIDRLLEMGDAIREPVLARLRDSRWFVVRNMLVILQRLADPVALYAIRALRRHPHPKVRLEVFKALRQFDDAEADLILADELAGDDPGRRRWAMEQVRRPLAEPLRDALIALMEKPDYSREMLELKHRAVTELAALGDPAALPVLEKVLNDKSLLHLQGLAKLKLAIVESLERYPFRKVQDLLELLAANGGRLGDAAQKILLARQDRQAEKMRRLRRRRP</sequence>
<evidence type="ECO:0000313" key="1">
    <source>
        <dbReference type="EMBL" id="TYO98095.1"/>
    </source>
</evidence>
<dbReference type="SUPFAM" id="SSF48371">
    <property type="entry name" value="ARM repeat"/>
    <property type="match status" value="1"/>
</dbReference>
<comment type="caution">
    <text evidence="1">The sequence shown here is derived from an EMBL/GenBank/DDBJ whole genome shotgun (WGS) entry which is preliminary data.</text>
</comment>
<gene>
    <name evidence="1" type="ORF">EDC39_10832</name>
</gene>